<organism evidence="1">
    <name type="scientific">Flavonifractor plautii</name>
    <name type="common">Fusobacterium plautii</name>
    <dbReference type="NCBI Taxonomy" id="292800"/>
    <lineage>
        <taxon>Bacteria</taxon>
        <taxon>Bacillati</taxon>
        <taxon>Bacillota</taxon>
        <taxon>Clostridia</taxon>
        <taxon>Eubacteriales</taxon>
        <taxon>Oscillospiraceae</taxon>
        <taxon>Flavonifractor</taxon>
    </lineage>
</organism>
<sequence>MEQDGIVSVWAGFFEDEASLMAYAAEEGYDSEGNKKISPFNQDFFGGNTLWPFDPDFWERNLVEPTMDVEALVERFSEGTAIGPELKKIFPKGLDRDYNAAILVYNYKYDPKESKSNPDAPVTFLGAVPCDLG</sequence>
<accession>A0A6N3BV10</accession>
<name>A0A6N3BV10_FLAPL</name>
<dbReference type="RefSeq" id="WP_101692783.1">
    <property type="nucleotide sequence ID" value="NZ_CACRUB010000021.1"/>
</dbReference>
<proteinExistence type="predicted"/>
<reference evidence="1" key="1">
    <citation type="submission" date="2019-11" db="EMBL/GenBank/DDBJ databases">
        <authorList>
            <person name="Feng L."/>
        </authorList>
    </citation>
    <scope>NUCLEOTIDE SEQUENCE</scope>
    <source>
        <strain evidence="1">FplautiiLFYP42</strain>
    </source>
</reference>
<dbReference type="EMBL" id="CACRUB010000021">
    <property type="protein sequence ID" value="VYU06509.1"/>
    <property type="molecule type" value="Genomic_DNA"/>
</dbReference>
<dbReference type="InterPro" id="IPR025560">
    <property type="entry name" value="Imm22"/>
</dbReference>
<gene>
    <name evidence="1" type="ORF">FPLFYP42_01237</name>
</gene>
<dbReference type="AlphaFoldDB" id="A0A6N3BV10"/>
<dbReference type="Pfam" id="PF14112">
    <property type="entry name" value="DUF4284"/>
    <property type="match status" value="1"/>
</dbReference>
<protein>
    <submittedName>
        <fullName evidence="1">Uncharacterized protein</fullName>
    </submittedName>
</protein>
<evidence type="ECO:0000313" key="1">
    <source>
        <dbReference type="EMBL" id="VYU06509.1"/>
    </source>
</evidence>